<dbReference type="PANTHER" id="PTHR48043:SF23">
    <property type="entry name" value="UDP-GLUCURONOSYLTRANSFERASE"/>
    <property type="match status" value="1"/>
</dbReference>
<dbReference type="Pfam" id="PF00201">
    <property type="entry name" value="UDPGT"/>
    <property type="match status" value="1"/>
</dbReference>
<proteinExistence type="inferred from homology"/>
<accession>A0A914V8J0</accession>
<dbReference type="AlphaFoldDB" id="A0A914V8J0"/>
<protein>
    <recommendedName>
        <fullName evidence="2">glucuronosyltransferase</fullName>
        <ecNumber evidence="2">2.4.1.17</ecNumber>
    </recommendedName>
</protein>
<reference evidence="7" key="1">
    <citation type="submission" date="2022-11" db="UniProtKB">
        <authorList>
            <consortium name="WormBaseParasite"/>
        </authorList>
    </citation>
    <scope>IDENTIFICATION</scope>
</reference>
<dbReference type="GO" id="GO:0015020">
    <property type="term" value="F:glucuronosyltransferase activity"/>
    <property type="evidence" value="ECO:0007669"/>
    <property type="project" value="UniProtKB-EC"/>
</dbReference>
<comment type="similarity">
    <text evidence="1">Belongs to the UDP-glycosyltransferase family.</text>
</comment>
<keyword evidence="3" id="KW-0328">Glycosyltransferase</keyword>
<evidence type="ECO:0000256" key="2">
    <source>
        <dbReference type="ARBA" id="ARBA00012544"/>
    </source>
</evidence>
<sequence>MFAGKIADTLLDAGHEVVIFMPLMDPDVTSNGTNRARIIRYQPLENENTWSGVSFKKDPFDESSDIMTDENIETIQKIMNDICEGQISNKQLLRQLRDEKFDLVMGE</sequence>
<evidence type="ECO:0000313" key="7">
    <source>
        <dbReference type="WBParaSite" id="PSAMB.scaffold16362size1347.g36898.t1"/>
    </source>
</evidence>
<evidence type="ECO:0000256" key="5">
    <source>
        <dbReference type="ARBA" id="ARBA00047475"/>
    </source>
</evidence>
<keyword evidence="4" id="KW-0808">Transferase</keyword>
<dbReference type="WBParaSite" id="PSAMB.scaffold16362size1347.g36898.t1">
    <property type="protein sequence ID" value="PSAMB.scaffold16362size1347.g36898.t1"/>
    <property type="gene ID" value="PSAMB.scaffold16362size1347.g36898"/>
</dbReference>
<evidence type="ECO:0000256" key="3">
    <source>
        <dbReference type="ARBA" id="ARBA00022676"/>
    </source>
</evidence>
<organism evidence="6 7">
    <name type="scientific">Plectus sambesii</name>
    <dbReference type="NCBI Taxonomy" id="2011161"/>
    <lineage>
        <taxon>Eukaryota</taxon>
        <taxon>Metazoa</taxon>
        <taxon>Ecdysozoa</taxon>
        <taxon>Nematoda</taxon>
        <taxon>Chromadorea</taxon>
        <taxon>Plectida</taxon>
        <taxon>Plectina</taxon>
        <taxon>Plectoidea</taxon>
        <taxon>Plectidae</taxon>
        <taxon>Plectus</taxon>
    </lineage>
</organism>
<comment type="catalytic activity">
    <reaction evidence="5">
        <text>glucuronate acceptor + UDP-alpha-D-glucuronate = acceptor beta-D-glucuronoside + UDP + H(+)</text>
        <dbReference type="Rhea" id="RHEA:21032"/>
        <dbReference type="ChEBI" id="CHEBI:15378"/>
        <dbReference type="ChEBI" id="CHEBI:58052"/>
        <dbReference type="ChEBI" id="CHEBI:58223"/>
        <dbReference type="ChEBI" id="CHEBI:132367"/>
        <dbReference type="ChEBI" id="CHEBI:132368"/>
        <dbReference type="EC" id="2.4.1.17"/>
    </reaction>
</comment>
<dbReference type="Proteomes" id="UP000887566">
    <property type="component" value="Unplaced"/>
</dbReference>
<evidence type="ECO:0000256" key="1">
    <source>
        <dbReference type="ARBA" id="ARBA00009995"/>
    </source>
</evidence>
<evidence type="ECO:0000256" key="4">
    <source>
        <dbReference type="ARBA" id="ARBA00022679"/>
    </source>
</evidence>
<dbReference type="InterPro" id="IPR050271">
    <property type="entry name" value="UDP-glycosyltransferase"/>
</dbReference>
<keyword evidence="6" id="KW-1185">Reference proteome</keyword>
<evidence type="ECO:0000313" key="6">
    <source>
        <dbReference type="Proteomes" id="UP000887566"/>
    </source>
</evidence>
<name>A0A914V8J0_9BILA</name>
<dbReference type="InterPro" id="IPR002213">
    <property type="entry name" value="UDP_glucos_trans"/>
</dbReference>
<dbReference type="PANTHER" id="PTHR48043">
    <property type="entry name" value="EG:EG0003.4 PROTEIN-RELATED"/>
    <property type="match status" value="1"/>
</dbReference>
<dbReference type="EC" id="2.4.1.17" evidence="2"/>